<evidence type="ECO:0000259" key="1">
    <source>
        <dbReference type="Pfam" id="PF20148"/>
    </source>
</evidence>
<feature type="domain" description="DUF6531" evidence="1">
    <location>
        <begin position="43"/>
        <end position="121"/>
    </location>
</feature>
<dbReference type="NCBIfam" id="TIGR01643">
    <property type="entry name" value="YD_repeat_2x"/>
    <property type="match status" value="2"/>
</dbReference>
<evidence type="ECO:0000313" key="2">
    <source>
        <dbReference type="EMBL" id="WOD17187.1"/>
    </source>
</evidence>
<dbReference type="Pfam" id="PF20148">
    <property type="entry name" value="DUF6531"/>
    <property type="match status" value="1"/>
</dbReference>
<name>A0ABZ0EIZ7_9BURK</name>
<dbReference type="InterPro" id="IPR031325">
    <property type="entry name" value="RHS_repeat"/>
</dbReference>
<organism evidence="2 3">
    <name type="scientific">Paraburkholderia kirstenboschensis</name>
    <dbReference type="NCBI Taxonomy" id="1245436"/>
    <lineage>
        <taxon>Bacteria</taxon>
        <taxon>Pseudomonadati</taxon>
        <taxon>Pseudomonadota</taxon>
        <taxon>Betaproteobacteria</taxon>
        <taxon>Burkholderiales</taxon>
        <taxon>Burkholderiaceae</taxon>
        <taxon>Paraburkholderia</taxon>
    </lineage>
</organism>
<dbReference type="Gene3D" id="2.180.10.10">
    <property type="entry name" value="RHS repeat-associated core"/>
    <property type="match status" value="1"/>
</dbReference>
<dbReference type="PANTHER" id="PTHR32305:SF15">
    <property type="entry name" value="PROTEIN RHSA-RELATED"/>
    <property type="match status" value="1"/>
</dbReference>
<dbReference type="Proteomes" id="UP001302652">
    <property type="component" value="Chromosome 2"/>
</dbReference>
<keyword evidence="3" id="KW-1185">Reference proteome</keyword>
<dbReference type="InterPro" id="IPR006530">
    <property type="entry name" value="YD"/>
</dbReference>
<dbReference type="EMBL" id="CP136512">
    <property type="protein sequence ID" value="WOD17187.1"/>
    <property type="molecule type" value="Genomic_DNA"/>
</dbReference>
<reference evidence="2 3" key="1">
    <citation type="submission" date="2023-10" db="EMBL/GenBank/DDBJ databases">
        <title>Surface-active antibiotics is a multifunctional adaptation for post-fire microbes.</title>
        <authorList>
            <person name="Liu M.D."/>
            <person name="Du Y."/>
            <person name="Koupaei S.K."/>
            <person name="Kim N.R."/>
            <person name="Zhang W."/>
            <person name="Traxler M.F."/>
        </authorList>
    </citation>
    <scope>NUCLEOTIDE SEQUENCE [LARGE SCALE GENOMIC DNA]</scope>
    <source>
        <strain evidence="2 3">F3</strain>
    </source>
</reference>
<proteinExistence type="predicted"/>
<sequence length="409" mass="43571">MQARRNEQHPGGLDTYACRNDLALIDQWCSTPAGPDDSCPVADPVYPANGKVALTENDFRSGDAIPLTFTRSYLSLPFLKTATALGPVWISNWQRQLNVSGATGTSPKVIAYRANGQPVSFVLSNGQWKTSSFTGLALLQNSVGWALTDMLTGTVESYSGQGILLAEVTHTGFTRTRSYDGAGRLIKIDQHAASGRPNYDLLTIRLEYDSQGRLYRMTDPSGGLTQYGYDANNNLVSATWPDGYVRRYIYDDLRFKNGLTGVVDETGARIATWAYDAMGRATSVTHPDTTRNVQLSYGSGSTTISGAGISGNITFASIAGMLRLTGGSTADGTENRTLDAGGNLLQKTAPDGASTYSYDSAGRPVRAAVSSATGTVITSVQYADAASLRPSLVASPTKSVPLYTTPMAM</sequence>
<gene>
    <name evidence="2" type="ORF">RW095_15310</name>
</gene>
<protein>
    <submittedName>
        <fullName evidence="2">DUF6531 domain-containing protein</fullName>
    </submittedName>
</protein>
<accession>A0ABZ0EIZ7</accession>
<dbReference type="PANTHER" id="PTHR32305">
    <property type="match status" value="1"/>
</dbReference>
<dbReference type="InterPro" id="IPR050708">
    <property type="entry name" value="T6SS_VgrG/RHS"/>
</dbReference>
<dbReference type="InterPro" id="IPR045351">
    <property type="entry name" value="DUF6531"/>
</dbReference>
<dbReference type="Pfam" id="PF05593">
    <property type="entry name" value="RHS_repeat"/>
    <property type="match status" value="3"/>
</dbReference>
<evidence type="ECO:0000313" key="3">
    <source>
        <dbReference type="Proteomes" id="UP001302652"/>
    </source>
</evidence>
<dbReference type="RefSeq" id="WP_317019760.1">
    <property type="nucleotide sequence ID" value="NZ_CP136512.1"/>
</dbReference>